<dbReference type="EMBL" id="MHOD01000006">
    <property type="protein sequence ID" value="OGZ58472.1"/>
    <property type="molecule type" value="Genomic_DNA"/>
</dbReference>
<feature type="active site" evidence="6">
    <location>
        <position position="347"/>
    </location>
</feature>
<evidence type="ECO:0000313" key="8">
    <source>
        <dbReference type="Proteomes" id="UP000177932"/>
    </source>
</evidence>
<accession>A0A1G2H7N0</accession>
<dbReference type="PIRSF" id="PIRSF003085">
    <property type="entry name" value="CMAS"/>
    <property type="match status" value="1"/>
</dbReference>
<evidence type="ECO:0000256" key="4">
    <source>
        <dbReference type="ARBA" id="ARBA00022691"/>
    </source>
</evidence>
<evidence type="ECO:0000256" key="5">
    <source>
        <dbReference type="ARBA" id="ARBA00023098"/>
    </source>
</evidence>
<evidence type="ECO:0000256" key="6">
    <source>
        <dbReference type="PIRSR" id="PIRSR003085-1"/>
    </source>
</evidence>
<dbReference type="PANTHER" id="PTHR43667">
    <property type="entry name" value="CYCLOPROPANE-FATTY-ACYL-PHOSPHOLIPID SYNTHASE"/>
    <property type="match status" value="1"/>
</dbReference>
<sequence length="376" mass="43243">MGAKETITQIAATAGITINGDNPWDIKVHNEKLYRRVLSEGSLGLGEAYMDGWWDCERLDQFFCRIISEGMDRKMGFNFELIKQLAKAKLLNMQSRSRAKTVIDRHYDLSPELYMGFLGPYNQYTSLYFSGCETLELAEEKKLRLICEKLNLQSQDRVLDIGCGWGGFAKFAAERFGCSVVGVSISEEQIRYAREFCKGLPVEIIYLDYRDLSGKFPGYFDKVLVCGMIEHVGHKNHGRLMREVSNCINDEEWSLFLLDTIGANKSKVTVDPWINRYIFPGGIAPSIKQLGEAAEDLFIMEDLHSFGPSYDKTLMAWHDRFVSNWDNVKHMYGERFYRMFEYYLLSCAGGFRARIAQQWQIVFSKRGYPGGYEAVR</sequence>
<dbReference type="InterPro" id="IPR003333">
    <property type="entry name" value="CMAS"/>
</dbReference>
<dbReference type="GO" id="GO:0032259">
    <property type="term" value="P:methylation"/>
    <property type="evidence" value="ECO:0007669"/>
    <property type="project" value="UniProtKB-KW"/>
</dbReference>
<dbReference type="InterPro" id="IPR029063">
    <property type="entry name" value="SAM-dependent_MTases_sf"/>
</dbReference>
<reference evidence="7 8" key="1">
    <citation type="journal article" date="2016" name="Nat. Commun.">
        <title>Thousands of microbial genomes shed light on interconnected biogeochemical processes in an aquifer system.</title>
        <authorList>
            <person name="Anantharaman K."/>
            <person name="Brown C.T."/>
            <person name="Hug L.A."/>
            <person name="Sharon I."/>
            <person name="Castelle C.J."/>
            <person name="Probst A.J."/>
            <person name="Thomas B.C."/>
            <person name="Singh A."/>
            <person name="Wilkins M.J."/>
            <person name="Karaoz U."/>
            <person name="Brodie E.L."/>
            <person name="Williams K.H."/>
            <person name="Hubbard S.S."/>
            <person name="Banfield J.F."/>
        </authorList>
    </citation>
    <scope>NUCLEOTIDE SEQUENCE [LARGE SCALE GENOMIC DNA]</scope>
</reference>
<keyword evidence="2" id="KW-0489">Methyltransferase</keyword>
<proteinExistence type="inferred from homology"/>
<gene>
    <name evidence="7" type="ORF">A2827_00020</name>
</gene>
<name>A0A1G2H7N0_9BACT</name>
<comment type="similarity">
    <text evidence="1">Belongs to the CFA/CMAS family.</text>
</comment>
<evidence type="ECO:0000256" key="2">
    <source>
        <dbReference type="ARBA" id="ARBA00022603"/>
    </source>
</evidence>
<keyword evidence="5" id="KW-0443">Lipid metabolism</keyword>
<dbReference type="Proteomes" id="UP000177932">
    <property type="component" value="Unassembled WGS sequence"/>
</dbReference>
<keyword evidence="4" id="KW-0949">S-adenosyl-L-methionine</keyword>
<dbReference type="Pfam" id="PF02353">
    <property type="entry name" value="CMAS"/>
    <property type="match status" value="1"/>
</dbReference>
<dbReference type="PANTHER" id="PTHR43667:SF1">
    <property type="entry name" value="CYCLOPROPANE-FATTY-ACYL-PHOSPHOLIPID SYNTHASE"/>
    <property type="match status" value="1"/>
</dbReference>
<evidence type="ECO:0000256" key="3">
    <source>
        <dbReference type="ARBA" id="ARBA00022679"/>
    </source>
</evidence>
<organism evidence="7 8">
    <name type="scientific">Candidatus Spechtbacteria bacterium RIFCSPHIGHO2_01_FULL_43_30</name>
    <dbReference type="NCBI Taxonomy" id="1802158"/>
    <lineage>
        <taxon>Bacteria</taxon>
        <taxon>Candidatus Spechtiibacteriota</taxon>
    </lineage>
</organism>
<dbReference type="SUPFAM" id="SSF53335">
    <property type="entry name" value="S-adenosyl-L-methionine-dependent methyltransferases"/>
    <property type="match status" value="1"/>
</dbReference>
<dbReference type="GO" id="GO:0008610">
    <property type="term" value="P:lipid biosynthetic process"/>
    <property type="evidence" value="ECO:0007669"/>
    <property type="project" value="InterPro"/>
</dbReference>
<dbReference type="AlphaFoldDB" id="A0A1G2H7N0"/>
<dbReference type="Gene3D" id="3.40.50.150">
    <property type="entry name" value="Vaccinia Virus protein VP39"/>
    <property type="match status" value="1"/>
</dbReference>
<dbReference type="NCBIfam" id="NF008686">
    <property type="entry name" value="PRK11705.1"/>
    <property type="match status" value="1"/>
</dbReference>
<keyword evidence="3" id="KW-0808">Transferase</keyword>
<dbReference type="CDD" id="cd02440">
    <property type="entry name" value="AdoMet_MTases"/>
    <property type="match status" value="1"/>
</dbReference>
<protein>
    <submittedName>
        <fullName evidence="7">Cyclopropane-fatty-acyl-phospholipid synthase</fullName>
    </submittedName>
</protein>
<evidence type="ECO:0000256" key="1">
    <source>
        <dbReference type="ARBA" id="ARBA00010815"/>
    </source>
</evidence>
<comment type="caution">
    <text evidence="7">The sequence shown here is derived from an EMBL/GenBank/DDBJ whole genome shotgun (WGS) entry which is preliminary data.</text>
</comment>
<dbReference type="InterPro" id="IPR050723">
    <property type="entry name" value="CFA/CMAS"/>
</dbReference>
<evidence type="ECO:0000313" key="7">
    <source>
        <dbReference type="EMBL" id="OGZ58472.1"/>
    </source>
</evidence>
<dbReference type="STRING" id="1802158.A2827_00020"/>
<dbReference type="GO" id="GO:0008168">
    <property type="term" value="F:methyltransferase activity"/>
    <property type="evidence" value="ECO:0007669"/>
    <property type="project" value="UniProtKB-KW"/>
</dbReference>